<feature type="region of interest" description="Disordered" evidence="1">
    <location>
        <begin position="1"/>
        <end position="20"/>
    </location>
</feature>
<evidence type="ECO:0000313" key="3">
    <source>
        <dbReference type="Proteomes" id="UP000644548"/>
    </source>
</evidence>
<reference evidence="3" key="1">
    <citation type="journal article" date="2019" name="Int. J. Syst. Evol. Microbiol.">
        <title>The Global Catalogue of Microorganisms (GCM) 10K type strain sequencing project: providing services to taxonomists for standard genome sequencing and annotation.</title>
        <authorList>
            <consortium name="The Broad Institute Genomics Platform"/>
            <consortium name="The Broad Institute Genome Sequencing Center for Infectious Disease"/>
            <person name="Wu L."/>
            <person name="Ma J."/>
        </authorList>
    </citation>
    <scope>NUCLEOTIDE SEQUENCE [LARGE SCALE GENOMIC DNA]</scope>
    <source>
        <strain evidence="3">JCM 31405</strain>
    </source>
</reference>
<name>A0ABQ2SDD0_9DEIO</name>
<protein>
    <submittedName>
        <fullName evidence="2">Uncharacterized protein</fullName>
    </submittedName>
</protein>
<gene>
    <name evidence="2" type="ORF">GCM10008960_40910</name>
</gene>
<evidence type="ECO:0000256" key="1">
    <source>
        <dbReference type="SAM" id="MobiDB-lite"/>
    </source>
</evidence>
<comment type="caution">
    <text evidence="2">The sequence shown here is derived from an EMBL/GenBank/DDBJ whole genome shotgun (WGS) entry which is preliminary data.</text>
</comment>
<dbReference type="EMBL" id="BMQN01000030">
    <property type="protein sequence ID" value="GGS10678.1"/>
    <property type="molecule type" value="Genomic_DNA"/>
</dbReference>
<organism evidence="2 3">
    <name type="scientific">Deinococcus sedimenti</name>
    <dbReference type="NCBI Taxonomy" id="1867090"/>
    <lineage>
        <taxon>Bacteria</taxon>
        <taxon>Thermotogati</taxon>
        <taxon>Deinococcota</taxon>
        <taxon>Deinococci</taxon>
        <taxon>Deinococcales</taxon>
        <taxon>Deinococcaceae</taxon>
        <taxon>Deinococcus</taxon>
    </lineage>
</organism>
<sequence length="159" mass="18450">MRARRDFRRRSTDPGHGESSVEIPKKWWYHIESDTLDIFCASLSIVVTDEYVDKILNWLIEQAMKLLRDIYPDAELVIEKISNTEEPSTGYKAILLIIPEPPRYWDVLIVENGIERRGSQSSHWQMAEVVGAMFDAMLSKISLRDFVEFINEAVYGDIL</sequence>
<dbReference type="Proteomes" id="UP000644548">
    <property type="component" value="Unassembled WGS sequence"/>
</dbReference>
<accession>A0ABQ2SDD0</accession>
<evidence type="ECO:0000313" key="2">
    <source>
        <dbReference type="EMBL" id="GGS10678.1"/>
    </source>
</evidence>
<proteinExistence type="predicted"/>
<keyword evidence="3" id="KW-1185">Reference proteome</keyword>